<evidence type="ECO:0000313" key="5">
    <source>
        <dbReference type="EMBL" id="TSE07861.1"/>
    </source>
</evidence>
<comment type="similarity">
    <text evidence="1 2">Belongs to the pirin family.</text>
</comment>
<feature type="domain" description="Pirin N-terminal" evidence="3">
    <location>
        <begin position="26"/>
        <end position="106"/>
    </location>
</feature>
<dbReference type="Proteomes" id="UP000235507">
    <property type="component" value="Unassembled WGS sequence"/>
</dbReference>
<dbReference type="Pfam" id="PF02678">
    <property type="entry name" value="Pirin"/>
    <property type="match status" value="1"/>
</dbReference>
<dbReference type="SUPFAM" id="SSF51182">
    <property type="entry name" value="RmlC-like cupins"/>
    <property type="match status" value="1"/>
</dbReference>
<dbReference type="PANTHER" id="PTHR13903">
    <property type="entry name" value="PIRIN-RELATED"/>
    <property type="match status" value="1"/>
</dbReference>
<evidence type="ECO:0000313" key="6">
    <source>
        <dbReference type="Proteomes" id="UP000235507"/>
    </source>
</evidence>
<dbReference type="AlphaFoldDB" id="A0A8T9ARK9"/>
<dbReference type="InterPro" id="IPR012093">
    <property type="entry name" value="Pirin"/>
</dbReference>
<dbReference type="PANTHER" id="PTHR13903:SF8">
    <property type="entry name" value="PIRIN"/>
    <property type="match status" value="1"/>
</dbReference>
<sequence length="260" mass="28037">MTDQQSSIAGIDTVILPMALRRTDGFKVRRVLPLLNRRTVGPFIQFYHFGPEEFDAGQGFDMRPHTHDGLAALTYLVDGEIILRNTLGRMQTILPGEVNWMTTGSEMAQRPSTEFRASGSNLLGVQACVALPLQHEDVASEFAHFASSEIPRICADGVEFTLIAGTSDGLISPVRVFSETILAEIVLTGSARYQLKPEHRDRAIYVIAGEVGVVGQSGTFGEGALIVLTPGIEIVLQAPAFHAARLMLFGGGPLADAPHV</sequence>
<organism evidence="5 6">
    <name type="scientific">Mesorhizobium intechi</name>
    <dbReference type="NCBI Taxonomy" id="537601"/>
    <lineage>
        <taxon>Bacteria</taxon>
        <taxon>Pseudomonadati</taxon>
        <taxon>Pseudomonadota</taxon>
        <taxon>Alphaproteobacteria</taxon>
        <taxon>Hyphomicrobiales</taxon>
        <taxon>Phyllobacteriaceae</taxon>
        <taxon>Mesorhizobium</taxon>
    </lineage>
</organism>
<dbReference type="InterPro" id="IPR003829">
    <property type="entry name" value="Pirin_N_dom"/>
</dbReference>
<dbReference type="InterPro" id="IPR011051">
    <property type="entry name" value="RmlC_Cupin_sf"/>
</dbReference>
<dbReference type="Gene3D" id="2.60.120.10">
    <property type="entry name" value="Jelly Rolls"/>
    <property type="match status" value="1"/>
</dbReference>
<dbReference type="Pfam" id="PF05726">
    <property type="entry name" value="Pirin_C"/>
    <property type="match status" value="1"/>
</dbReference>
<comment type="caution">
    <text evidence="5">The sequence shown here is derived from an EMBL/GenBank/DDBJ whole genome shotgun (WGS) entry which is preliminary data.</text>
</comment>
<evidence type="ECO:0000256" key="2">
    <source>
        <dbReference type="RuleBase" id="RU003457"/>
    </source>
</evidence>
<dbReference type="InterPro" id="IPR008778">
    <property type="entry name" value="Pirin_C_dom"/>
</dbReference>
<reference evidence="5" key="1">
    <citation type="submission" date="2019-07" db="EMBL/GenBank/DDBJ databases">
        <title>Mesorhizobum intechiensis sp. nov. isolated from nodules of Lotus tenuis growing in lowlands of the Flooding Pampa, Argentina.</title>
        <authorList>
            <person name="Estrella M.J."/>
            <person name="Torres Tejerizo G.A."/>
            <person name="Cumpa Velazquez L.M."/>
            <person name="Fontana F."/>
            <person name="Hansen L."/>
            <person name="Pistorio M."/>
            <person name="Sannazzaro A.I."/>
        </authorList>
    </citation>
    <scope>NUCLEOTIDE SEQUENCE</scope>
    <source>
        <strain evidence="5">BD68</strain>
    </source>
</reference>
<protein>
    <submittedName>
        <fullName evidence="5">Pirin family protein</fullName>
    </submittedName>
</protein>
<gene>
    <name evidence="5" type="ORF">C1D09_018100</name>
</gene>
<evidence type="ECO:0000256" key="1">
    <source>
        <dbReference type="ARBA" id="ARBA00008416"/>
    </source>
</evidence>
<dbReference type="EMBL" id="PNOT02000215">
    <property type="protein sequence ID" value="TSE07861.1"/>
    <property type="molecule type" value="Genomic_DNA"/>
</dbReference>
<accession>A0A8T9ARK9</accession>
<evidence type="ECO:0000259" key="4">
    <source>
        <dbReference type="Pfam" id="PF05726"/>
    </source>
</evidence>
<feature type="domain" description="Pirin C-terminal" evidence="4">
    <location>
        <begin position="184"/>
        <end position="255"/>
    </location>
</feature>
<name>A0A8T9ARK9_9HYPH</name>
<keyword evidence="6" id="KW-1185">Reference proteome</keyword>
<evidence type="ECO:0000259" key="3">
    <source>
        <dbReference type="Pfam" id="PF02678"/>
    </source>
</evidence>
<dbReference type="RefSeq" id="WP_143975607.1">
    <property type="nucleotide sequence ID" value="NZ_PNOT02000215.1"/>
</dbReference>
<dbReference type="InterPro" id="IPR014710">
    <property type="entry name" value="RmlC-like_jellyroll"/>
</dbReference>
<dbReference type="PIRSF" id="PIRSF006232">
    <property type="entry name" value="Pirin"/>
    <property type="match status" value="1"/>
</dbReference>
<dbReference type="OrthoDB" id="9780903at2"/>
<proteinExistence type="inferred from homology"/>